<dbReference type="InterPro" id="IPR000914">
    <property type="entry name" value="SBP_5_dom"/>
</dbReference>
<keyword evidence="6" id="KW-1185">Reference proteome</keyword>
<comment type="caution">
    <text evidence="5">The sequence shown here is derived from an EMBL/GenBank/DDBJ whole genome shotgun (WGS) entry which is preliminary data.</text>
</comment>
<accession>A0ABW9A8J2</accession>
<protein>
    <submittedName>
        <fullName evidence="5">ABC transporter substrate-binding protein</fullName>
    </submittedName>
</protein>
<proteinExistence type="inferred from homology"/>
<dbReference type="SUPFAM" id="SSF53850">
    <property type="entry name" value="Periplasmic binding protein-like II"/>
    <property type="match status" value="1"/>
</dbReference>
<feature type="signal peptide" evidence="3">
    <location>
        <begin position="1"/>
        <end position="32"/>
    </location>
</feature>
<feature type="chain" id="PRO_5046992869" evidence="3">
    <location>
        <begin position="33"/>
        <end position="504"/>
    </location>
</feature>
<dbReference type="InterPro" id="IPR030678">
    <property type="entry name" value="Peptide/Ni-bd"/>
</dbReference>
<sequence>MPFLPLSRFMGRLGLRLAAAGLLTGLALSASAATINISLDDDPGKLDPTQSSMIAERMVYQSIFDKLVDLDETGKIVPMLAQRWTISDDQKTYTLYLQKGVKFHDGTPFNAKAVEFNLLRGQEKSSLRRNELKYIKQITVVDDSTIKLELSTPFAPFMSILTDRAGMMSSPDAVKKFGDDYVNNPVGTGPFVYKGRLKGATITLEKNPHYWQAGLPKVDGVVYKIMSDVNVAFNNLRSGQVDVTNRFPYKEITNIPANANYSVINKPSLGFRGFYLNTSKPPFDKKEVREAVDILIDRNAIAKVVYNGAVAPSHSPFSKAQFANGEADLPPKVDVARAKALLKAAGKEAGFSFKLTLPTTPYESQVGQMVQNMLRPAGITVTLEKAELATQIEAGKAGTYEGLFVGWSGRPDPDQNIYDFVVTNGSLNYSKYGAKEVDDLLQQARLEGNDTKRKAFYDQAMQILVKEVPYVYLNHDNVLFGISKSVKGFRYVPDGVIRTATLAK</sequence>
<evidence type="ECO:0000256" key="1">
    <source>
        <dbReference type="ARBA" id="ARBA00005695"/>
    </source>
</evidence>
<dbReference type="Proteomes" id="UP001629246">
    <property type="component" value="Unassembled WGS sequence"/>
</dbReference>
<organism evidence="5 6">
    <name type="scientific">Herbaspirillum lusitanum</name>
    <dbReference type="NCBI Taxonomy" id="213312"/>
    <lineage>
        <taxon>Bacteria</taxon>
        <taxon>Pseudomonadati</taxon>
        <taxon>Pseudomonadota</taxon>
        <taxon>Betaproteobacteria</taxon>
        <taxon>Burkholderiales</taxon>
        <taxon>Oxalobacteraceae</taxon>
        <taxon>Herbaspirillum</taxon>
    </lineage>
</organism>
<feature type="domain" description="Solute-binding protein family 5" evidence="4">
    <location>
        <begin position="75"/>
        <end position="423"/>
    </location>
</feature>
<evidence type="ECO:0000259" key="4">
    <source>
        <dbReference type="Pfam" id="PF00496"/>
    </source>
</evidence>
<name>A0ABW9A8J2_9BURK</name>
<dbReference type="PANTHER" id="PTHR30290:SF38">
    <property type="entry name" value="D,D-DIPEPTIDE-BINDING PERIPLASMIC PROTEIN DDPA-RELATED"/>
    <property type="match status" value="1"/>
</dbReference>
<keyword evidence="2 3" id="KW-0732">Signal</keyword>
<evidence type="ECO:0000256" key="2">
    <source>
        <dbReference type="ARBA" id="ARBA00022729"/>
    </source>
</evidence>
<dbReference type="PANTHER" id="PTHR30290">
    <property type="entry name" value="PERIPLASMIC BINDING COMPONENT OF ABC TRANSPORTER"/>
    <property type="match status" value="1"/>
</dbReference>
<dbReference type="InterPro" id="IPR039424">
    <property type="entry name" value="SBP_5"/>
</dbReference>
<dbReference type="Gene3D" id="3.40.190.10">
    <property type="entry name" value="Periplasmic binding protein-like II"/>
    <property type="match status" value="1"/>
</dbReference>
<dbReference type="Gene3D" id="3.90.76.10">
    <property type="entry name" value="Dipeptide-binding Protein, Domain 1"/>
    <property type="match status" value="1"/>
</dbReference>
<evidence type="ECO:0000256" key="3">
    <source>
        <dbReference type="SAM" id="SignalP"/>
    </source>
</evidence>
<dbReference type="Pfam" id="PF00496">
    <property type="entry name" value="SBP_bac_5"/>
    <property type="match status" value="1"/>
</dbReference>
<gene>
    <name evidence="5" type="ORF">PQR62_13015</name>
</gene>
<reference evidence="5 6" key="1">
    <citation type="journal article" date="2024" name="Chem. Sci.">
        <title>Discovery of megapolipeptins by genome mining of a Burkholderiales bacteria collection.</title>
        <authorList>
            <person name="Paulo B.S."/>
            <person name="Recchia M.J.J."/>
            <person name="Lee S."/>
            <person name="Fergusson C.H."/>
            <person name="Romanowski S.B."/>
            <person name="Hernandez A."/>
            <person name="Krull N."/>
            <person name="Liu D.Y."/>
            <person name="Cavanagh H."/>
            <person name="Bos A."/>
            <person name="Gray C.A."/>
            <person name="Murphy B.T."/>
            <person name="Linington R.G."/>
            <person name="Eustaquio A.S."/>
        </authorList>
    </citation>
    <scope>NUCLEOTIDE SEQUENCE [LARGE SCALE GENOMIC DNA]</scope>
    <source>
        <strain evidence="5 6">RL21-008-BIB-A</strain>
    </source>
</reference>
<dbReference type="Gene3D" id="3.10.105.10">
    <property type="entry name" value="Dipeptide-binding Protein, Domain 3"/>
    <property type="match status" value="1"/>
</dbReference>
<evidence type="ECO:0000313" key="6">
    <source>
        <dbReference type="Proteomes" id="UP001629246"/>
    </source>
</evidence>
<comment type="similarity">
    <text evidence="1">Belongs to the bacterial solute-binding protein 5 family.</text>
</comment>
<evidence type="ECO:0000313" key="5">
    <source>
        <dbReference type="EMBL" id="MFL9925191.1"/>
    </source>
</evidence>
<dbReference type="PIRSF" id="PIRSF002741">
    <property type="entry name" value="MppA"/>
    <property type="match status" value="1"/>
</dbReference>
<dbReference type="EMBL" id="JAQQFM010000005">
    <property type="protein sequence ID" value="MFL9925191.1"/>
    <property type="molecule type" value="Genomic_DNA"/>
</dbReference>